<dbReference type="OrthoDB" id="62at2759"/>
<keyword evidence="2" id="KW-1133">Transmembrane helix</keyword>
<evidence type="ECO:0000256" key="2">
    <source>
        <dbReference type="SAM" id="Phobius"/>
    </source>
</evidence>
<dbReference type="Pfam" id="PF09783">
    <property type="entry name" value="Vac_ImportDeg"/>
    <property type="match status" value="1"/>
</dbReference>
<dbReference type="GO" id="GO:0005773">
    <property type="term" value="C:vacuole"/>
    <property type="evidence" value="ECO:0007669"/>
    <property type="project" value="GOC"/>
</dbReference>
<evidence type="ECO:0000313" key="3">
    <source>
        <dbReference type="EMBL" id="CAG8467247.1"/>
    </source>
</evidence>
<gene>
    <name evidence="3" type="ORF">CPELLU_LOCUS901</name>
</gene>
<proteinExistence type="inferred from homology"/>
<keyword evidence="2" id="KW-0472">Membrane</keyword>
<dbReference type="InterPro" id="IPR018618">
    <property type="entry name" value="GID4/10-like"/>
</dbReference>
<dbReference type="Proteomes" id="UP000789759">
    <property type="component" value="Unassembled WGS sequence"/>
</dbReference>
<reference evidence="3" key="1">
    <citation type="submission" date="2021-06" db="EMBL/GenBank/DDBJ databases">
        <authorList>
            <person name="Kallberg Y."/>
            <person name="Tangrot J."/>
            <person name="Rosling A."/>
        </authorList>
    </citation>
    <scope>NUCLEOTIDE SEQUENCE</scope>
    <source>
        <strain evidence="3">FL966</strain>
    </source>
</reference>
<dbReference type="PANTHER" id="PTHR14534:SF3">
    <property type="entry name" value="GID COMPLEX SUBUNIT 4 HOMOLOG"/>
    <property type="match status" value="1"/>
</dbReference>
<sequence length="291" mass="33834">MPVFSNPVIASTTSPINGNINGLPDKCMCVDGVCLDPSHKHYAEQQKKYQEHFKQQQLLQKRKRRLSLSTEISTVRLMPTTTCSLYSGSKFRGEQRSGRSSYDVAVHIQIIQLANISLVSQHVDLSESFLCGYLHIKGLTEDYPELTTFFEAEIIGRKYSFLTKKWDADDKVDVQHWIRFPAFRPLQKHMKKDGFVYDFHNKDYIFMRWKEHFLVPDHRVKTINGASFAGFYYICYQLSTGIITGFYFHKTSERQQRVLSLYATLYIVNFPFPSTKHIINKQLSTFTIAQD</sequence>
<evidence type="ECO:0000313" key="4">
    <source>
        <dbReference type="Proteomes" id="UP000789759"/>
    </source>
</evidence>
<keyword evidence="2" id="KW-0812">Transmembrane</keyword>
<dbReference type="GO" id="GO:0007039">
    <property type="term" value="P:protein catabolic process in the vacuole"/>
    <property type="evidence" value="ECO:0007669"/>
    <property type="project" value="TreeGrafter"/>
</dbReference>
<dbReference type="PANTHER" id="PTHR14534">
    <property type="entry name" value="VACUOLAR IMPORT AND DEGRADATION PROTEIN 24"/>
    <property type="match status" value="1"/>
</dbReference>
<dbReference type="GO" id="GO:0006623">
    <property type="term" value="P:protein targeting to vacuole"/>
    <property type="evidence" value="ECO:0007669"/>
    <property type="project" value="TreeGrafter"/>
</dbReference>
<dbReference type="AlphaFoldDB" id="A0A9N8VYB7"/>
<keyword evidence="4" id="KW-1185">Reference proteome</keyword>
<dbReference type="GO" id="GO:0045721">
    <property type="term" value="P:negative regulation of gluconeogenesis"/>
    <property type="evidence" value="ECO:0007669"/>
    <property type="project" value="TreeGrafter"/>
</dbReference>
<accession>A0A9N8VYB7</accession>
<comment type="caution">
    <text evidence="3">The sequence shown here is derived from an EMBL/GenBank/DDBJ whole genome shotgun (WGS) entry which is preliminary data.</text>
</comment>
<dbReference type="EMBL" id="CAJVQA010000302">
    <property type="protein sequence ID" value="CAG8467247.1"/>
    <property type="molecule type" value="Genomic_DNA"/>
</dbReference>
<dbReference type="GO" id="GO:0043161">
    <property type="term" value="P:proteasome-mediated ubiquitin-dependent protein catabolic process"/>
    <property type="evidence" value="ECO:0007669"/>
    <property type="project" value="TreeGrafter"/>
</dbReference>
<evidence type="ECO:0000256" key="1">
    <source>
        <dbReference type="ARBA" id="ARBA00061469"/>
    </source>
</evidence>
<comment type="similarity">
    <text evidence="1">Belongs to the GID4/VID24 family.</text>
</comment>
<organism evidence="3 4">
    <name type="scientific">Cetraspora pellucida</name>
    <dbReference type="NCBI Taxonomy" id="1433469"/>
    <lineage>
        <taxon>Eukaryota</taxon>
        <taxon>Fungi</taxon>
        <taxon>Fungi incertae sedis</taxon>
        <taxon>Mucoromycota</taxon>
        <taxon>Glomeromycotina</taxon>
        <taxon>Glomeromycetes</taxon>
        <taxon>Diversisporales</taxon>
        <taxon>Gigasporaceae</taxon>
        <taxon>Cetraspora</taxon>
    </lineage>
</organism>
<dbReference type="GO" id="GO:0034657">
    <property type="term" value="C:GID complex"/>
    <property type="evidence" value="ECO:0007669"/>
    <property type="project" value="TreeGrafter"/>
</dbReference>
<protein>
    <submittedName>
        <fullName evidence="3">13945_t:CDS:1</fullName>
    </submittedName>
</protein>
<name>A0A9N8VYB7_9GLOM</name>
<feature type="transmembrane region" description="Helical" evidence="2">
    <location>
        <begin position="230"/>
        <end position="248"/>
    </location>
</feature>